<dbReference type="GO" id="GO:0009245">
    <property type="term" value="P:lipid A biosynthetic process"/>
    <property type="evidence" value="ECO:0007669"/>
    <property type="project" value="TreeGrafter"/>
</dbReference>
<evidence type="ECO:0000313" key="13">
    <source>
        <dbReference type="Proteomes" id="UP000288405"/>
    </source>
</evidence>
<evidence type="ECO:0000259" key="11">
    <source>
        <dbReference type="Pfam" id="PF04413"/>
    </source>
</evidence>
<dbReference type="GO" id="GO:0005886">
    <property type="term" value="C:plasma membrane"/>
    <property type="evidence" value="ECO:0007669"/>
    <property type="project" value="UniProtKB-SubCell"/>
</dbReference>
<dbReference type="InterPro" id="IPR038107">
    <property type="entry name" value="Glycos_transf_N_sf"/>
</dbReference>
<evidence type="ECO:0000313" key="12">
    <source>
        <dbReference type="EMBL" id="RUO36426.1"/>
    </source>
</evidence>
<dbReference type="Pfam" id="PF04413">
    <property type="entry name" value="Glycos_transf_N"/>
    <property type="match status" value="1"/>
</dbReference>
<reference evidence="12 13" key="1">
    <citation type="journal article" date="2011" name="Front. Microbiol.">
        <title>Genomic signatures of strain selection and enhancement in Bacillus atrophaeus var. globigii, a historical biowarfare simulant.</title>
        <authorList>
            <person name="Gibbons H.S."/>
            <person name="Broomall S.M."/>
            <person name="McNew L.A."/>
            <person name="Daligault H."/>
            <person name="Chapman C."/>
            <person name="Bruce D."/>
            <person name="Karavis M."/>
            <person name="Krepps M."/>
            <person name="McGregor P.A."/>
            <person name="Hong C."/>
            <person name="Park K.H."/>
            <person name="Akmal A."/>
            <person name="Feldman A."/>
            <person name="Lin J.S."/>
            <person name="Chang W.E."/>
            <person name="Higgs B.W."/>
            <person name="Demirev P."/>
            <person name="Lindquist J."/>
            <person name="Liem A."/>
            <person name="Fochler E."/>
            <person name="Read T.D."/>
            <person name="Tapia R."/>
            <person name="Johnson S."/>
            <person name="Bishop-Lilly K.A."/>
            <person name="Detter C."/>
            <person name="Han C."/>
            <person name="Sozhamannan S."/>
            <person name="Rosenzweig C.N."/>
            <person name="Skowronski E.W."/>
        </authorList>
    </citation>
    <scope>NUCLEOTIDE SEQUENCE [LARGE SCALE GENOMIC DNA]</scope>
    <source>
        <strain evidence="12 13">GYP-17</strain>
    </source>
</reference>
<feature type="site" description="Transition state stabilizer" evidence="9">
    <location>
        <position position="148"/>
    </location>
</feature>
<keyword evidence="10" id="KW-0448">Lipopolysaccharide biosynthesis</keyword>
<evidence type="ECO:0000256" key="6">
    <source>
        <dbReference type="ARBA" id="ARBA00031445"/>
    </source>
</evidence>
<comment type="caution">
    <text evidence="12">The sequence shown here is derived from an EMBL/GenBank/DDBJ whole genome shotgun (WGS) entry which is preliminary data.</text>
</comment>
<accession>A0A432WRJ6</accession>
<feature type="transmembrane region" description="Helical" evidence="10">
    <location>
        <begin position="16"/>
        <end position="36"/>
    </location>
</feature>
<comment type="subcellular location">
    <subcellularLocation>
        <location evidence="10">Cell membrane</location>
    </subcellularLocation>
</comment>
<feature type="site" description="Transition state stabilizer" evidence="9">
    <location>
        <position position="226"/>
    </location>
</feature>
<dbReference type="GO" id="GO:0009244">
    <property type="term" value="P:lipopolysaccharide core region biosynthetic process"/>
    <property type="evidence" value="ECO:0007669"/>
    <property type="project" value="UniProtKB-UniRule"/>
</dbReference>
<dbReference type="AlphaFoldDB" id="A0A432WRJ6"/>
<keyword evidence="5 10" id="KW-0808">Transferase</keyword>
<evidence type="ECO:0000256" key="1">
    <source>
        <dbReference type="ARBA" id="ARBA00004713"/>
    </source>
</evidence>
<sequence length="442" mass="50256">MMVRQTMGKSDTPWGVRLYSALLISFTPLVLFYFWWHGRKNPDYRSRLRERFARQAVPAEARGAIVFHCVSVGEFMAARPLIERFVQEDTGRPIVVTCMTPTGAKLIQETFAHVIGDRVFQYYMPLDIPSAVKRFYDKLEPRAMVILETELWPNLVLQGRARQVPILLVNGRMSDQSKKGYTRMSWLFEPVWGALNYCGAQSERIADHFRAIGVRDEALEIAGNLKFDVQIPPRIYQEIEQFRELFGTRRVITAGSTHEGEEDIILGAFQDVLQSKPSTLLILVPRHQERFEDVAKKLDEAGVRYVRRSSGRPILPETQVLLADTMGELLIWYGLATVAFVGGSLIERGGHNPLEPMAFGVPVVSGRHVFNFVEVYDQLDQRQAVRWVQDRESLFATLSGLLTTVETAQRLGAQARQIFEQHKGATARTKSRIEQVMEGTGE</sequence>
<keyword evidence="10" id="KW-0812">Transmembrane</keyword>
<keyword evidence="10" id="KW-1133">Transmembrane helix</keyword>
<evidence type="ECO:0000256" key="5">
    <source>
        <dbReference type="ARBA" id="ARBA00022679"/>
    </source>
</evidence>
<dbReference type="UniPathway" id="UPA00958"/>
<dbReference type="InterPro" id="IPR007507">
    <property type="entry name" value="Glycos_transf_N"/>
</dbReference>
<comment type="similarity">
    <text evidence="2">Belongs to the glycosyltransferase group 1 family. Glycosyltransferase 30 subfamily.</text>
</comment>
<dbReference type="Gene3D" id="3.40.50.11720">
    <property type="entry name" value="3-Deoxy-D-manno-octulosonic-acid transferase, N-terminal domain"/>
    <property type="match status" value="1"/>
</dbReference>
<proteinExistence type="inferred from homology"/>
<comment type="function">
    <text evidence="10">Involved in lipopolysaccharide (LPS) biosynthesis. Catalyzes the transfer of 3-deoxy-D-manno-octulosonate (Kdo) residue(s) from CMP-Kdo to lipid IV(A), the tetraacyldisaccharide-1,4'-bisphosphate precursor of lipid A.</text>
</comment>
<protein>
    <recommendedName>
        <fullName evidence="4 10">3-deoxy-D-manno-octulosonic acid transferase</fullName>
        <shortName evidence="10">Kdo transferase</shortName>
        <ecNumber evidence="3 10">2.4.99.12</ecNumber>
    </recommendedName>
    <alternativeName>
        <fullName evidence="6 10">Lipid IV(A) 3-deoxy-D-manno-octulosonic acid transferase</fullName>
    </alternativeName>
</protein>
<evidence type="ECO:0000256" key="2">
    <source>
        <dbReference type="ARBA" id="ARBA00006380"/>
    </source>
</evidence>
<keyword evidence="10" id="KW-1003">Cell membrane</keyword>
<keyword evidence="10" id="KW-0472">Membrane</keyword>
<evidence type="ECO:0000256" key="3">
    <source>
        <dbReference type="ARBA" id="ARBA00012621"/>
    </source>
</evidence>
<dbReference type="EMBL" id="PIPM01000001">
    <property type="protein sequence ID" value="RUO36426.1"/>
    <property type="molecule type" value="Genomic_DNA"/>
</dbReference>
<feature type="domain" description="3-deoxy-D-manno-octulosonic-acid transferase N-terminal" evidence="11">
    <location>
        <begin position="47"/>
        <end position="229"/>
    </location>
</feature>
<dbReference type="NCBIfam" id="NF004388">
    <property type="entry name" value="PRK05749.1-4"/>
    <property type="match status" value="1"/>
</dbReference>
<comment type="pathway">
    <text evidence="1 10">Bacterial outer membrane biogenesis; LPS core biosynthesis.</text>
</comment>
<comment type="catalytic activity">
    <reaction evidence="7 10">
        <text>lipid IVA (E. coli) + CMP-3-deoxy-beta-D-manno-octulosonate = alpha-Kdo-(2-&gt;6)-lipid IVA (E. coli) + CMP + H(+)</text>
        <dbReference type="Rhea" id="RHEA:28066"/>
        <dbReference type="ChEBI" id="CHEBI:15378"/>
        <dbReference type="ChEBI" id="CHEBI:58603"/>
        <dbReference type="ChEBI" id="CHEBI:60364"/>
        <dbReference type="ChEBI" id="CHEBI:60377"/>
        <dbReference type="ChEBI" id="CHEBI:85987"/>
        <dbReference type="EC" id="2.4.99.12"/>
    </reaction>
</comment>
<evidence type="ECO:0000256" key="4">
    <source>
        <dbReference type="ARBA" id="ARBA00019077"/>
    </source>
</evidence>
<dbReference type="Proteomes" id="UP000288405">
    <property type="component" value="Unassembled WGS sequence"/>
</dbReference>
<dbReference type="PANTHER" id="PTHR42755">
    <property type="entry name" value="3-DEOXY-MANNO-OCTULOSONATE CYTIDYLYLTRANSFERASE"/>
    <property type="match status" value="1"/>
</dbReference>
<feature type="active site" description="Proton acceptor" evidence="8">
    <location>
        <position position="74"/>
    </location>
</feature>
<name>A0A432WRJ6_9GAMM</name>
<organism evidence="12 13">
    <name type="scientific">Aliidiomarina sanyensis</name>
    <dbReference type="NCBI Taxonomy" id="1249555"/>
    <lineage>
        <taxon>Bacteria</taxon>
        <taxon>Pseudomonadati</taxon>
        <taxon>Pseudomonadota</taxon>
        <taxon>Gammaproteobacteria</taxon>
        <taxon>Alteromonadales</taxon>
        <taxon>Idiomarinaceae</taxon>
        <taxon>Aliidiomarina</taxon>
    </lineage>
</organism>
<evidence type="ECO:0000256" key="7">
    <source>
        <dbReference type="ARBA" id="ARBA00049183"/>
    </source>
</evidence>
<keyword evidence="13" id="KW-1185">Reference proteome</keyword>
<dbReference type="EC" id="2.4.99.12" evidence="3 10"/>
<dbReference type="SUPFAM" id="SSF53756">
    <property type="entry name" value="UDP-Glycosyltransferase/glycogen phosphorylase"/>
    <property type="match status" value="1"/>
</dbReference>
<dbReference type="Gene3D" id="3.40.50.2000">
    <property type="entry name" value="Glycogen Phosphorylase B"/>
    <property type="match status" value="1"/>
</dbReference>
<evidence type="ECO:0000256" key="8">
    <source>
        <dbReference type="PIRSR" id="PIRSR639901-1"/>
    </source>
</evidence>
<dbReference type="FunFam" id="3.40.50.2000:FF:000032">
    <property type="entry name" value="3-deoxy-D-manno-octulosonic acid transferase"/>
    <property type="match status" value="1"/>
</dbReference>
<evidence type="ECO:0000256" key="9">
    <source>
        <dbReference type="PIRSR" id="PIRSR639901-2"/>
    </source>
</evidence>
<gene>
    <name evidence="12" type="ORF">CWE11_00995</name>
</gene>
<evidence type="ECO:0000256" key="10">
    <source>
        <dbReference type="RuleBase" id="RU365103"/>
    </source>
</evidence>
<dbReference type="PANTHER" id="PTHR42755:SF1">
    <property type="entry name" value="3-DEOXY-D-MANNO-OCTULOSONIC ACID TRANSFERASE, MITOCHONDRIAL-RELATED"/>
    <property type="match status" value="1"/>
</dbReference>
<dbReference type="InterPro" id="IPR039901">
    <property type="entry name" value="Kdotransferase"/>
</dbReference>
<dbReference type="GO" id="GO:0043842">
    <property type="term" value="F:Kdo transferase activity"/>
    <property type="evidence" value="ECO:0007669"/>
    <property type="project" value="UniProtKB-EC"/>
</dbReference>